<evidence type="ECO:0000313" key="2">
    <source>
        <dbReference type="Proteomes" id="UP000824109"/>
    </source>
</evidence>
<protein>
    <recommendedName>
        <fullName evidence="3">HipA-like C-terminal domain-containing protein</fullName>
    </recommendedName>
</protein>
<reference evidence="1" key="2">
    <citation type="journal article" date="2021" name="PeerJ">
        <title>Extensive microbial diversity within the chicken gut microbiome revealed by metagenomics and culture.</title>
        <authorList>
            <person name="Gilroy R."/>
            <person name="Ravi A."/>
            <person name="Getino M."/>
            <person name="Pursley I."/>
            <person name="Horton D.L."/>
            <person name="Alikhan N.F."/>
            <person name="Baker D."/>
            <person name="Gharbi K."/>
            <person name="Hall N."/>
            <person name="Watson M."/>
            <person name="Adriaenssens E.M."/>
            <person name="Foster-Nyarko E."/>
            <person name="Jarju S."/>
            <person name="Secka A."/>
            <person name="Antonio M."/>
            <person name="Oren A."/>
            <person name="Chaudhuri R.R."/>
            <person name="La Ragione R."/>
            <person name="Hildebrand F."/>
            <person name="Pallen M.J."/>
        </authorList>
    </citation>
    <scope>NUCLEOTIDE SEQUENCE</scope>
    <source>
        <strain evidence="1">USAMLcec3-3695</strain>
    </source>
</reference>
<name>A0A9D1MAS7_9FIRM</name>
<sequence length="361" mass="41532">MFTIPTGNAEHKRRIRHYTIMHENTPVLEFDRETDTVTLFNAAYLPFGLRGKKNISAVSVFEWLSDRVNNINRTYMNLVYIARGVGRDRDKVIKDSSGISFTDNFWIKTNDSIAGWEMLKQLRDDNLALSNIALTGRLETDGDPLEGFTSLFTTKGYFPKAVFGGYIYKSKKDAILEYPAYLIGKQIGVDTAECEPEGEYVKIKIFTDYNTSLVHASELKAYFDTDDEIYNVLLGDRKYKNIISGLQRMYIFNYIIGNPDLHDDNYGLLYDSHTFEFISVSPCYDHNVAFAEGFLGLTRTTIGNSASLPLDDLCERFIKRHRDIAEKLKRIDLSETEKYLTDRQLSELRQRIENTIGWAQQ</sequence>
<evidence type="ECO:0008006" key="3">
    <source>
        <dbReference type="Google" id="ProtNLM"/>
    </source>
</evidence>
<proteinExistence type="predicted"/>
<accession>A0A9D1MAS7</accession>
<gene>
    <name evidence="1" type="ORF">IAA61_02445</name>
</gene>
<organism evidence="1 2">
    <name type="scientific">Candidatus Ornithomonoglobus merdipullorum</name>
    <dbReference type="NCBI Taxonomy" id="2840895"/>
    <lineage>
        <taxon>Bacteria</taxon>
        <taxon>Bacillati</taxon>
        <taxon>Bacillota</taxon>
        <taxon>Clostridia</taxon>
        <taxon>Candidatus Ornithomonoglobus</taxon>
    </lineage>
</organism>
<reference evidence="1" key="1">
    <citation type="submission" date="2020-10" db="EMBL/GenBank/DDBJ databases">
        <authorList>
            <person name="Gilroy R."/>
        </authorList>
    </citation>
    <scope>NUCLEOTIDE SEQUENCE</scope>
    <source>
        <strain evidence="1">USAMLcec3-3695</strain>
    </source>
</reference>
<comment type="caution">
    <text evidence="1">The sequence shown here is derived from an EMBL/GenBank/DDBJ whole genome shotgun (WGS) entry which is preliminary data.</text>
</comment>
<evidence type="ECO:0000313" key="1">
    <source>
        <dbReference type="EMBL" id="HIU56658.1"/>
    </source>
</evidence>
<dbReference type="Gene3D" id="1.10.1070.20">
    <property type="match status" value="1"/>
</dbReference>
<dbReference type="EMBL" id="DVNB01000026">
    <property type="protein sequence ID" value="HIU56658.1"/>
    <property type="molecule type" value="Genomic_DNA"/>
</dbReference>
<dbReference type="AlphaFoldDB" id="A0A9D1MAS7"/>
<dbReference type="Proteomes" id="UP000824109">
    <property type="component" value="Unassembled WGS sequence"/>
</dbReference>